<dbReference type="Pfam" id="PF07722">
    <property type="entry name" value="Peptidase_C26"/>
    <property type="match status" value="1"/>
</dbReference>
<evidence type="ECO:0000313" key="1">
    <source>
        <dbReference type="EMBL" id="SLN17832.1"/>
    </source>
</evidence>
<keyword evidence="1" id="KW-0808">Transferase</keyword>
<reference evidence="1 2" key="1">
    <citation type="submission" date="2017-03" db="EMBL/GenBank/DDBJ databases">
        <authorList>
            <person name="Afonso C.L."/>
            <person name="Miller P.J."/>
            <person name="Scott M.A."/>
            <person name="Spackman E."/>
            <person name="Goraichik I."/>
            <person name="Dimitrov K.M."/>
            <person name="Suarez D.L."/>
            <person name="Swayne D.E."/>
        </authorList>
    </citation>
    <scope>NUCLEOTIDE SEQUENCE [LARGE SCALE GENOMIC DNA]</scope>
    <source>
        <strain evidence="1 2">CECT 7450</strain>
    </source>
</reference>
<dbReference type="InterPro" id="IPR044668">
    <property type="entry name" value="PuuD-like"/>
</dbReference>
<gene>
    <name evidence="1" type="ORF">ROA7450_00558</name>
</gene>
<proteinExistence type="predicted"/>
<keyword evidence="1" id="KW-0315">Glutamine amidotransferase</keyword>
<dbReference type="InterPro" id="IPR011697">
    <property type="entry name" value="Peptidase_C26"/>
</dbReference>
<dbReference type="PANTHER" id="PTHR43235:SF1">
    <property type="entry name" value="GLUTAMINE AMIDOTRANSFERASE PB2B2.05-RELATED"/>
    <property type="match status" value="1"/>
</dbReference>
<protein>
    <submittedName>
        <fullName evidence="1">Putative glutamine amidotransferase</fullName>
        <ecNumber evidence="1">2.4.2.-</ecNumber>
    </submittedName>
</protein>
<dbReference type="EC" id="2.4.2.-" evidence="1"/>
<dbReference type="InterPro" id="IPR029062">
    <property type="entry name" value="Class_I_gatase-like"/>
</dbReference>
<dbReference type="Gene3D" id="3.40.50.880">
    <property type="match status" value="1"/>
</dbReference>
<dbReference type="SUPFAM" id="SSF52317">
    <property type="entry name" value="Class I glutamine amidotransferase-like"/>
    <property type="match status" value="1"/>
</dbReference>
<evidence type="ECO:0000313" key="2">
    <source>
        <dbReference type="Proteomes" id="UP000193061"/>
    </source>
</evidence>
<dbReference type="EMBL" id="FWFX01000002">
    <property type="protein sequence ID" value="SLN17832.1"/>
    <property type="molecule type" value="Genomic_DNA"/>
</dbReference>
<dbReference type="PANTHER" id="PTHR43235">
    <property type="entry name" value="GLUTAMINE AMIDOTRANSFERASE PB2B2.05-RELATED"/>
    <property type="match status" value="1"/>
</dbReference>
<dbReference type="GO" id="GO:0033969">
    <property type="term" value="F:gamma-glutamyl-gamma-aminobutyrate hydrolase activity"/>
    <property type="evidence" value="ECO:0007669"/>
    <property type="project" value="TreeGrafter"/>
</dbReference>
<dbReference type="GO" id="GO:0005829">
    <property type="term" value="C:cytosol"/>
    <property type="evidence" value="ECO:0007669"/>
    <property type="project" value="TreeGrafter"/>
</dbReference>
<dbReference type="AlphaFoldDB" id="A0A1X6YDG1"/>
<keyword evidence="1" id="KW-0328">Glycosyltransferase</keyword>
<dbReference type="CDD" id="cd01745">
    <property type="entry name" value="GATase1_2"/>
    <property type="match status" value="1"/>
</dbReference>
<organism evidence="1 2">
    <name type="scientific">Roseovarius albus</name>
    <dbReference type="NCBI Taxonomy" id="1247867"/>
    <lineage>
        <taxon>Bacteria</taxon>
        <taxon>Pseudomonadati</taxon>
        <taxon>Pseudomonadota</taxon>
        <taxon>Alphaproteobacteria</taxon>
        <taxon>Rhodobacterales</taxon>
        <taxon>Roseobacteraceae</taxon>
        <taxon>Roseovarius</taxon>
    </lineage>
</organism>
<sequence length="245" mass="26595">MRPIIGITTHAPNDQIVQDALYDRHYTSPALYVDAVRRAGGVPVLLPPDAADVTEWLDLAEGFVISGGTDIAPTLYDGDPDHPSLFPPSPKRDQAELDLTRALIEQRRKPALFVCRGMQMMNVALGGTLHEDIKGAIGQDIHRGTDGLWTQQEVQVDESSNLYRVMQAQTPAPYSGHHQGIKDVAEGLTVAATAADGIVEALEVTDHPYLIGVQWHPEMSAETEPSQQRLFDGLVAVASQSEVTS</sequence>
<name>A0A1X6YDG1_9RHOB</name>
<accession>A0A1X6YDG1</accession>
<dbReference type="GO" id="GO:0006598">
    <property type="term" value="P:polyamine catabolic process"/>
    <property type="evidence" value="ECO:0007669"/>
    <property type="project" value="TreeGrafter"/>
</dbReference>
<keyword evidence="2" id="KW-1185">Reference proteome</keyword>
<dbReference type="Proteomes" id="UP000193061">
    <property type="component" value="Unassembled WGS sequence"/>
</dbReference>
<dbReference type="PROSITE" id="PS51273">
    <property type="entry name" value="GATASE_TYPE_1"/>
    <property type="match status" value="1"/>
</dbReference>
<dbReference type="GO" id="GO:0016757">
    <property type="term" value="F:glycosyltransferase activity"/>
    <property type="evidence" value="ECO:0007669"/>
    <property type="project" value="UniProtKB-KW"/>
</dbReference>